<evidence type="ECO:0000313" key="2">
    <source>
        <dbReference type="EMBL" id="RKE96398.1"/>
    </source>
</evidence>
<sequence>MGDEINTAAEAAEMTALPRAHEVHSDPKAKNARDQPVPKGVSDTPLTQKSPAQWAYERTFLYLKKFEEGLDDNHEIAMGFAGTDAGVLKIEGMGYFDPDVVTFYGADSSGAKMQLVQHVSQLNVLFRALQKPVAAEPPNRIGFKLVEDLEHDAT</sequence>
<name>A0A420DQD9_9RHOB</name>
<dbReference type="EMBL" id="RAQK01000001">
    <property type="protein sequence ID" value="RKE96398.1"/>
    <property type="molecule type" value="Genomic_DNA"/>
</dbReference>
<protein>
    <submittedName>
        <fullName evidence="2">Uncharacterized protein</fullName>
    </submittedName>
</protein>
<evidence type="ECO:0000256" key="1">
    <source>
        <dbReference type="SAM" id="MobiDB-lite"/>
    </source>
</evidence>
<dbReference type="InterPro" id="IPR046171">
    <property type="entry name" value="DUF6173"/>
</dbReference>
<reference evidence="2 3" key="1">
    <citation type="submission" date="2018-09" db="EMBL/GenBank/DDBJ databases">
        <title>Genomic Encyclopedia of Archaeal and Bacterial Type Strains, Phase II (KMG-II): from individual species to whole genera.</title>
        <authorList>
            <person name="Goeker M."/>
        </authorList>
    </citation>
    <scope>NUCLEOTIDE SEQUENCE [LARGE SCALE GENOMIC DNA]</scope>
    <source>
        <strain evidence="2 3">DSM 11458</strain>
    </source>
</reference>
<dbReference type="STRING" id="1443111.Z949_2956"/>
<organism evidence="2 3">
    <name type="scientific">Sulfitobacter guttiformis</name>
    <dbReference type="NCBI Taxonomy" id="74349"/>
    <lineage>
        <taxon>Bacteria</taxon>
        <taxon>Pseudomonadati</taxon>
        <taxon>Pseudomonadota</taxon>
        <taxon>Alphaproteobacteria</taxon>
        <taxon>Rhodobacterales</taxon>
        <taxon>Roseobacteraceae</taxon>
        <taxon>Sulfitobacter</taxon>
    </lineage>
</organism>
<keyword evidence="3" id="KW-1185">Reference proteome</keyword>
<proteinExistence type="predicted"/>
<comment type="caution">
    <text evidence="2">The sequence shown here is derived from an EMBL/GenBank/DDBJ whole genome shotgun (WGS) entry which is preliminary data.</text>
</comment>
<accession>A0A420DQD9</accession>
<feature type="compositionally biased region" description="Basic and acidic residues" evidence="1">
    <location>
        <begin position="19"/>
        <end position="33"/>
    </location>
</feature>
<dbReference type="Proteomes" id="UP000284407">
    <property type="component" value="Unassembled WGS sequence"/>
</dbReference>
<feature type="region of interest" description="Disordered" evidence="1">
    <location>
        <begin position="1"/>
        <end position="49"/>
    </location>
</feature>
<evidence type="ECO:0000313" key="3">
    <source>
        <dbReference type="Proteomes" id="UP000284407"/>
    </source>
</evidence>
<gene>
    <name evidence="2" type="ORF">C8N30_0956</name>
</gene>
<dbReference type="Pfam" id="PF19670">
    <property type="entry name" value="DUF6173"/>
    <property type="match status" value="1"/>
</dbReference>
<dbReference type="OrthoDB" id="7202559at2"/>
<dbReference type="AlphaFoldDB" id="A0A420DQD9"/>
<dbReference type="RefSeq" id="WP_025063342.1">
    <property type="nucleotide sequence ID" value="NZ_RAQK01000001.1"/>
</dbReference>